<feature type="domain" description="AMP-binding enzyme C-terminal" evidence="5">
    <location>
        <begin position="437"/>
        <end position="517"/>
    </location>
</feature>
<keyword evidence="3" id="KW-1133">Transmembrane helix</keyword>
<dbReference type="InterPro" id="IPR000873">
    <property type="entry name" value="AMP-dep_synth/lig_dom"/>
</dbReference>
<dbReference type="RefSeq" id="XP_019564525.2">
    <property type="nucleotide sequence ID" value="XM_019708980.3"/>
</dbReference>
<feature type="domain" description="AMP-dependent synthetase/ligase" evidence="4">
    <location>
        <begin position="35"/>
        <end position="386"/>
    </location>
</feature>
<evidence type="ECO:0000313" key="6">
    <source>
        <dbReference type="EnsemblMetazoa" id="AALFPA23_009576.P13209"/>
    </source>
</evidence>
<evidence type="ECO:0000256" key="3">
    <source>
        <dbReference type="SAM" id="Phobius"/>
    </source>
</evidence>
<keyword evidence="3" id="KW-0812">Transmembrane</keyword>
<dbReference type="PANTHER" id="PTHR24096">
    <property type="entry name" value="LONG-CHAIN-FATTY-ACID--COA LIGASE"/>
    <property type="match status" value="1"/>
</dbReference>
<proteinExistence type="predicted"/>
<keyword evidence="7" id="KW-1185">Reference proteome</keyword>
<evidence type="ECO:0000256" key="2">
    <source>
        <dbReference type="ARBA" id="ARBA00023140"/>
    </source>
</evidence>
<dbReference type="GeneID" id="109432620"/>
<dbReference type="InterPro" id="IPR025110">
    <property type="entry name" value="AMP-bd_C"/>
</dbReference>
<dbReference type="Pfam" id="PF00501">
    <property type="entry name" value="AMP-binding"/>
    <property type="match status" value="1"/>
</dbReference>
<protein>
    <recommendedName>
        <fullName evidence="8">Acyl-coa synthetase</fullName>
    </recommendedName>
</protein>
<evidence type="ECO:0008006" key="8">
    <source>
        <dbReference type="Google" id="ProtNLM"/>
    </source>
</evidence>
<reference evidence="7" key="1">
    <citation type="journal article" date="2015" name="Proc. Natl. Acad. Sci. U.S.A.">
        <title>Genome sequence of the Asian Tiger mosquito, Aedes albopictus, reveals insights into its biology, genetics, and evolution.</title>
        <authorList>
            <person name="Chen X.G."/>
            <person name="Jiang X."/>
            <person name="Gu J."/>
            <person name="Xu M."/>
            <person name="Wu Y."/>
            <person name="Deng Y."/>
            <person name="Zhang C."/>
            <person name="Bonizzoni M."/>
            <person name="Dermauw W."/>
            <person name="Vontas J."/>
            <person name="Armbruster P."/>
            <person name="Huang X."/>
            <person name="Yang Y."/>
            <person name="Zhang H."/>
            <person name="He W."/>
            <person name="Peng H."/>
            <person name="Liu Y."/>
            <person name="Wu K."/>
            <person name="Chen J."/>
            <person name="Lirakis M."/>
            <person name="Topalis P."/>
            <person name="Van Leeuwen T."/>
            <person name="Hall A.B."/>
            <person name="Jiang X."/>
            <person name="Thorpe C."/>
            <person name="Mueller R.L."/>
            <person name="Sun C."/>
            <person name="Waterhouse R.M."/>
            <person name="Yan G."/>
            <person name="Tu Z.J."/>
            <person name="Fang X."/>
            <person name="James A.A."/>
        </authorList>
    </citation>
    <scope>NUCLEOTIDE SEQUENCE [LARGE SCALE GENOMIC DNA]</scope>
    <source>
        <strain evidence="7">Foshan</strain>
    </source>
</reference>
<dbReference type="EnsemblMetazoa" id="AALFPA23_009576.R13209">
    <property type="protein sequence ID" value="AALFPA23_009576.P13209"/>
    <property type="gene ID" value="AALFPA23_009576"/>
</dbReference>
<feature type="transmembrane region" description="Helical" evidence="3">
    <location>
        <begin position="228"/>
        <end position="246"/>
    </location>
</feature>
<name>A0ABM1YIY1_AEDAL</name>
<dbReference type="Gene3D" id="3.40.50.12780">
    <property type="entry name" value="N-terminal domain of ligase-like"/>
    <property type="match status" value="1"/>
</dbReference>
<accession>A0ABM1YIY1</accession>
<sequence>MSRYDPTTRTWYGPKQPPVLNPAASIGQVIVNILERTPEKLIQLDAVTGEEYTCDKLRLHMIRTAINLAQVFKISKGDMVCMVLDNRSCVMPVLFGCFLVGAPVHTLDASFQESDLTHLMGLTKPKLVFCTEHNQSTVQNAIKLIQSEAQLIVLDGSENHKRIFATHDAEKLYRPPYLGDSDQTIAVVVCSSGTTGLPKAVCVTHAQLIAPYSMISHMEPSTVLCFSSLYWIFAFQMLLLTVFNGFKRVITTRPFSPAYACELVNRYEVTNAFVPPPMLAEMVEYCEVRQMKLPTLKMVGVGGSSLPESLRKRANALSPNGRVFVGYAMSETGGIMSLGLLEKPNSVGILMPNVSMRIAADDGTLLGPGEEGEIQIRYIHPFVGYYGNEEATRALLTADGFIKSGDIGCMDSTGFLFITDRKKEMIRHRGYQIAPAELEALLMEIPGVVQAVVVATPEKKPPHDDLPAALVVRSAEGMATVREEDVLEYVNGKVPDYKRLRGGVFFVKGLPTTANGKINRMAAKKLVPV</sequence>
<evidence type="ECO:0000256" key="1">
    <source>
        <dbReference type="ARBA" id="ARBA00004275"/>
    </source>
</evidence>
<dbReference type="InterPro" id="IPR042099">
    <property type="entry name" value="ANL_N_sf"/>
</dbReference>
<organism evidence="6 7">
    <name type="scientific">Aedes albopictus</name>
    <name type="common">Asian tiger mosquito</name>
    <name type="synonym">Stegomyia albopicta</name>
    <dbReference type="NCBI Taxonomy" id="7160"/>
    <lineage>
        <taxon>Eukaryota</taxon>
        <taxon>Metazoa</taxon>
        <taxon>Ecdysozoa</taxon>
        <taxon>Arthropoda</taxon>
        <taxon>Hexapoda</taxon>
        <taxon>Insecta</taxon>
        <taxon>Pterygota</taxon>
        <taxon>Neoptera</taxon>
        <taxon>Endopterygota</taxon>
        <taxon>Diptera</taxon>
        <taxon>Nematocera</taxon>
        <taxon>Culicoidea</taxon>
        <taxon>Culicidae</taxon>
        <taxon>Culicinae</taxon>
        <taxon>Aedini</taxon>
        <taxon>Aedes</taxon>
        <taxon>Stegomyia</taxon>
    </lineage>
</organism>
<dbReference type="Gene3D" id="3.30.300.30">
    <property type="match status" value="1"/>
</dbReference>
<reference evidence="6" key="2">
    <citation type="submission" date="2025-05" db="UniProtKB">
        <authorList>
            <consortium name="EnsemblMetazoa"/>
        </authorList>
    </citation>
    <scope>IDENTIFICATION</scope>
    <source>
        <strain evidence="6">Foshan</strain>
    </source>
</reference>
<evidence type="ECO:0000259" key="4">
    <source>
        <dbReference type="Pfam" id="PF00501"/>
    </source>
</evidence>
<evidence type="ECO:0000259" key="5">
    <source>
        <dbReference type="Pfam" id="PF13193"/>
    </source>
</evidence>
<keyword evidence="3" id="KW-0472">Membrane</keyword>
<dbReference type="Proteomes" id="UP000069940">
    <property type="component" value="Unassembled WGS sequence"/>
</dbReference>
<keyword evidence="2" id="KW-0576">Peroxisome</keyword>
<dbReference type="Pfam" id="PF13193">
    <property type="entry name" value="AMP-binding_C"/>
    <property type="match status" value="1"/>
</dbReference>
<evidence type="ECO:0000313" key="7">
    <source>
        <dbReference type="Proteomes" id="UP000069940"/>
    </source>
</evidence>
<comment type="subcellular location">
    <subcellularLocation>
        <location evidence="1">Peroxisome</location>
    </subcellularLocation>
</comment>
<dbReference type="InterPro" id="IPR045851">
    <property type="entry name" value="AMP-bd_C_sf"/>
</dbReference>
<dbReference type="SUPFAM" id="SSF56801">
    <property type="entry name" value="Acetyl-CoA synthetase-like"/>
    <property type="match status" value="1"/>
</dbReference>
<dbReference type="PANTHER" id="PTHR24096:SF353">
    <property type="entry name" value="GH16244P-RELATED"/>
    <property type="match status" value="1"/>
</dbReference>